<protein>
    <recommendedName>
        <fullName evidence="1">PB1 domain-containing protein</fullName>
    </recommendedName>
</protein>
<dbReference type="GO" id="GO:0009725">
    <property type="term" value="P:response to hormone"/>
    <property type="evidence" value="ECO:0007669"/>
    <property type="project" value="InterPro"/>
</dbReference>
<dbReference type="PANTHER" id="PTHR31384">
    <property type="entry name" value="AUXIN RESPONSE FACTOR 4-RELATED"/>
    <property type="match status" value="1"/>
</dbReference>
<dbReference type="GO" id="GO:0003677">
    <property type="term" value="F:DNA binding"/>
    <property type="evidence" value="ECO:0007669"/>
    <property type="project" value="InterPro"/>
</dbReference>
<reference evidence="2 3" key="1">
    <citation type="submission" date="2020-04" db="EMBL/GenBank/DDBJ databases">
        <title>Plant Genome Project.</title>
        <authorList>
            <person name="Zhang R.-G."/>
        </authorList>
    </citation>
    <scope>NUCLEOTIDE SEQUENCE [LARGE SCALE GENOMIC DNA]</scope>
    <source>
        <strain evidence="2">YNK0</strain>
        <tissue evidence="2">Leaf</tissue>
    </source>
</reference>
<accession>A0A834YNI0</accession>
<gene>
    <name evidence="2" type="ORF">HHK36_023315</name>
</gene>
<dbReference type="InterPro" id="IPR053793">
    <property type="entry name" value="PB1-like"/>
</dbReference>
<dbReference type="InterPro" id="IPR044835">
    <property type="entry name" value="ARF_plant"/>
</dbReference>
<dbReference type="AlphaFoldDB" id="A0A834YNI0"/>
<comment type="caution">
    <text evidence="2">The sequence shown here is derived from an EMBL/GenBank/DDBJ whole genome shotgun (WGS) entry which is preliminary data.</text>
</comment>
<name>A0A834YNI0_TETSI</name>
<evidence type="ECO:0000259" key="1">
    <source>
        <dbReference type="PROSITE" id="PS51745"/>
    </source>
</evidence>
<feature type="domain" description="PB1" evidence="1">
    <location>
        <begin position="129"/>
        <end position="215"/>
    </location>
</feature>
<organism evidence="2 3">
    <name type="scientific">Tetracentron sinense</name>
    <name type="common">Spur-leaf</name>
    <dbReference type="NCBI Taxonomy" id="13715"/>
    <lineage>
        <taxon>Eukaryota</taxon>
        <taxon>Viridiplantae</taxon>
        <taxon>Streptophyta</taxon>
        <taxon>Embryophyta</taxon>
        <taxon>Tracheophyta</taxon>
        <taxon>Spermatophyta</taxon>
        <taxon>Magnoliopsida</taxon>
        <taxon>Trochodendrales</taxon>
        <taxon>Trochodendraceae</taxon>
        <taxon>Tetracentron</taxon>
    </lineage>
</organism>
<evidence type="ECO:0000313" key="3">
    <source>
        <dbReference type="Proteomes" id="UP000655225"/>
    </source>
</evidence>
<evidence type="ECO:0000313" key="2">
    <source>
        <dbReference type="EMBL" id="KAF8391015.1"/>
    </source>
</evidence>
<dbReference type="PROSITE" id="PS51745">
    <property type="entry name" value="PB1"/>
    <property type="match status" value="1"/>
</dbReference>
<dbReference type="EMBL" id="JABCRI010000017">
    <property type="protein sequence ID" value="KAF8391015.1"/>
    <property type="molecule type" value="Genomic_DNA"/>
</dbReference>
<keyword evidence="3" id="KW-1185">Reference proteome</keyword>
<sequence>MEQEGSTDPQSHLLFGVNIDSSSLLLQNGMPTFRGVGNEGDSMTLPLAANFISTPGTDFALNLAMTTSSCIDESGFLQSPDNAGQVNPPNRDFMKVNRFVTIVCINSFWFISCTAVCVWENVLITCAVMWNMQVHKSGSFGRSLDITRFSSYLELRSELACMFGLEGQLEDPMRSGWQLVFVDPENDVLLLRSKSFSSTFELLVSKSCVLHKLLGLFIIILYHPFLFPKCLWPLVHYFTLDELMLSFNSREFVSNVWCIKKLSLEEKQQMGNQGSELLNSVPIQRHSNSFCEDDVSCKDARNLSTGITSVGSLND</sequence>
<dbReference type="Proteomes" id="UP000655225">
    <property type="component" value="Unassembled WGS sequence"/>
</dbReference>
<dbReference type="OMA" id="WENVLIT"/>
<dbReference type="OrthoDB" id="1934346at2759"/>
<dbReference type="Gene3D" id="3.10.20.90">
    <property type="entry name" value="Phosphatidylinositol 3-kinase Catalytic Subunit, Chain A, domain 1"/>
    <property type="match status" value="1"/>
</dbReference>
<dbReference type="GO" id="GO:0006355">
    <property type="term" value="P:regulation of DNA-templated transcription"/>
    <property type="evidence" value="ECO:0007669"/>
    <property type="project" value="InterPro"/>
</dbReference>
<proteinExistence type="predicted"/>
<dbReference type="PANTHER" id="PTHR31384:SF115">
    <property type="entry name" value="AUXIN RESPONSE FACTOR 6"/>
    <property type="match status" value="1"/>
</dbReference>